<evidence type="ECO:0000313" key="2">
    <source>
        <dbReference type="EnsemblPlants" id="OBART01G25080.1"/>
    </source>
</evidence>
<feature type="compositionally biased region" description="Polar residues" evidence="1">
    <location>
        <begin position="55"/>
        <end position="67"/>
    </location>
</feature>
<dbReference type="Proteomes" id="UP000026960">
    <property type="component" value="Chromosome 1"/>
</dbReference>
<dbReference type="EnsemblPlants" id="OBART01G25080.1">
    <property type="protein sequence ID" value="OBART01G25080.1"/>
    <property type="gene ID" value="OBART01G25080"/>
</dbReference>
<protein>
    <submittedName>
        <fullName evidence="2">Uncharacterized protein</fullName>
    </submittedName>
</protein>
<accession>A0A0D3ES04</accession>
<reference evidence="2" key="1">
    <citation type="journal article" date="2009" name="Rice">
        <title>De Novo Next Generation Sequencing of Plant Genomes.</title>
        <authorList>
            <person name="Rounsley S."/>
            <person name="Marri P.R."/>
            <person name="Yu Y."/>
            <person name="He R."/>
            <person name="Sisneros N."/>
            <person name="Goicoechea J.L."/>
            <person name="Lee S.J."/>
            <person name="Angelova A."/>
            <person name="Kudrna D."/>
            <person name="Luo M."/>
            <person name="Affourtit J."/>
            <person name="Desany B."/>
            <person name="Knight J."/>
            <person name="Niazi F."/>
            <person name="Egholm M."/>
            <person name="Wing R.A."/>
        </authorList>
    </citation>
    <scope>NUCLEOTIDE SEQUENCE [LARGE SCALE GENOMIC DNA]</scope>
    <source>
        <strain evidence="2">cv. IRGC 105608</strain>
    </source>
</reference>
<dbReference type="HOGENOM" id="CLU_2816415_0_0_1"/>
<dbReference type="Gramene" id="OBART01G25080.1">
    <property type="protein sequence ID" value="OBART01G25080.1"/>
    <property type="gene ID" value="OBART01G25080"/>
</dbReference>
<evidence type="ECO:0000256" key="1">
    <source>
        <dbReference type="SAM" id="MobiDB-lite"/>
    </source>
</evidence>
<feature type="region of interest" description="Disordered" evidence="1">
    <location>
        <begin position="1"/>
        <end position="67"/>
    </location>
</feature>
<organism evidence="2">
    <name type="scientific">Oryza barthii</name>
    <dbReference type="NCBI Taxonomy" id="65489"/>
    <lineage>
        <taxon>Eukaryota</taxon>
        <taxon>Viridiplantae</taxon>
        <taxon>Streptophyta</taxon>
        <taxon>Embryophyta</taxon>
        <taxon>Tracheophyta</taxon>
        <taxon>Spermatophyta</taxon>
        <taxon>Magnoliopsida</taxon>
        <taxon>Liliopsida</taxon>
        <taxon>Poales</taxon>
        <taxon>Poaceae</taxon>
        <taxon>BOP clade</taxon>
        <taxon>Oryzoideae</taxon>
        <taxon>Oryzeae</taxon>
        <taxon>Oryzinae</taxon>
        <taxon>Oryza</taxon>
    </lineage>
</organism>
<feature type="compositionally biased region" description="Basic residues" evidence="1">
    <location>
        <begin position="12"/>
        <end position="34"/>
    </location>
</feature>
<proteinExistence type="predicted"/>
<sequence length="67" mass="7136">MAPNPTKATKAYAKHHHRRDSGPKPRTRNNKKGGKSAVTRRPPAPVEPSESSSVHNPITATSAAVAE</sequence>
<keyword evidence="3" id="KW-1185">Reference proteome</keyword>
<dbReference type="AlphaFoldDB" id="A0A0D3ES04"/>
<evidence type="ECO:0000313" key="3">
    <source>
        <dbReference type="Proteomes" id="UP000026960"/>
    </source>
</evidence>
<reference evidence="2" key="2">
    <citation type="submission" date="2015-03" db="UniProtKB">
        <authorList>
            <consortium name="EnsemblPlants"/>
        </authorList>
    </citation>
    <scope>IDENTIFICATION</scope>
</reference>
<dbReference type="PaxDb" id="65489-OBART01G25080.1"/>
<name>A0A0D3ES04_9ORYZ</name>